<dbReference type="EMBL" id="LIAV01000038">
    <property type="protein sequence ID" value="KRO40990.1"/>
    <property type="molecule type" value="Genomic_DNA"/>
</dbReference>
<dbReference type="SUPFAM" id="SSF54909">
    <property type="entry name" value="Dimeric alpha+beta barrel"/>
    <property type="match status" value="1"/>
</dbReference>
<comment type="caution">
    <text evidence="2">The sequence shown here is derived from an EMBL/GenBank/DDBJ whole genome shotgun (WGS) entry which is preliminary data.</text>
</comment>
<reference evidence="3" key="1">
    <citation type="submission" date="2015-10" db="EMBL/GenBank/DDBJ databases">
        <title>Metagenome-Assembled Genomes uncover a global brackish microbiome.</title>
        <authorList>
            <person name="Hugerth L.W."/>
            <person name="Larsson J."/>
            <person name="Alneberg J."/>
            <person name="Lindh M.V."/>
            <person name="Legrand C."/>
            <person name="Pinhassi J."/>
            <person name="Andersson A."/>
        </authorList>
    </citation>
    <scope>NUCLEOTIDE SEQUENCE [LARGE SCALE GENOMIC DNA]</scope>
</reference>
<dbReference type="InterPro" id="IPR011008">
    <property type="entry name" value="Dimeric_a/b-barrel"/>
</dbReference>
<evidence type="ECO:0000313" key="2">
    <source>
        <dbReference type="EMBL" id="KRO40990.1"/>
    </source>
</evidence>
<accession>A0A0R2PSN3</accession>
<organism evidence="2 3">
    <name type="scientific">SAR86 cluster bacterium BACL1 MAG-120920-bin57</name>
    <dbReference type="NCBI Taxonomy" id="1655571"/>
    <lineage>
        <taxon>Bacteria</taxon>
        <taxon>Pseudomonadati</taxon>
        <taxon>Pseudomonadota</taxon>
        <taxon>Gammaproteobacteria</taxon>
        <taxon>SAR86 cluster</taxon>
    </lineage>
</organism>
<evidence type="ECO:0000259" key="1">
    <source>
        <dbReference type="Pfam" id="PF07110"/>
    </source>
</evidence>
<gene>
    <name evidence="2" type="ORF">ABR63_03605</name>
</gene>
<dbReference type="Pfam" id="PF07110">
    <property type="entry name" value="EthD"/>
    <property type="match status" value="1"/>
</dbReference>
<dbReference type="InterPro" id="IPR009799">
    <property type="entry name" value="EthD_dom"/>
</dbReference>
<name>A0A0R2PSN3_9GAMM</name>
<dbReference type="AlphaFoldDB" id="A0A0R2PSN3"/>
<feature type="domain" description="EthD" evidence="1">
    <location>
        <begin position="21"/>
        <end position="52"/>
    </location>
</feature>
<sequence>MLGWQFRLIKALAFIHKKHLLSQVDFQNYYEDQHAPLAKSLLAFESYERNYIDPIIQCPIKDLGSISVFKYASEKSLGILAEQMSSTPGDTLRKDELNFMNVPLNFYVFTNSTDESSFEFKRKIFYVAREHNQLRRLDGIRGIEKISENLIENPQSMIGIPEYGVSEELSVEDLTMVASNFPEVMLTNTSS</sequence>
<protein>
    <recommendedName>
        <fullName evidence="1">EthD domain-containing protein</fullName>
    </recommendedName>
</protein>
<dbReference type="Gene3D" id="3.30.70.100">
    <property type="match status" value="1"/>
</dbReference>
<proteinExistence type="predicted"/>
<dbReference type="Proteomes" id="UP000050874">
    <property type="component" value="Unassembled WGS sequence"/>
</dbReference>
<evidence type="ECO:0000313" key="3">
    <source>
        <dbReference type="Proteomes" id="UP000050874"/>
    </source>
</evidence>